<reference evidence="2" key="1">
    <citation type="submission" date="2016-11" db="EMBL/GenBank/DDBJ databases">
        <authorList>
            <person name="Varghese N."/>
            <person name="Submissions S."/>
        </authorList>
    </citation>
    <scope>NUCLEOTIDE SEQUENCE [LARGE SCALE GENOMIC DNA]</scope>
    <source>
        <strain evidence="2">DSM 3661</strain>
    </source>
</reference>
<dbReference type="AlphaFoldDB" id="A0A1M7HVL9"/>
<dbReference type="EMBL" id="FRBU01000030">
    <property type="protein sequence ID" value="SHM32449.1"/>
    <property type="molecule type" value="Genomic_DNA"/>
</dbReference>
<accession>A0A1M7HVL9</accession>
<keyword evidence="2" id="KW-1185">Reference proteome</keyword>
<dbReference type="Proteomes" id="UP000184260">
    <property type="component" value="Unassembled WGS sequence"/>
</dbReference>
<organism evidence="1 2">
    <name type="scientific">Flavobacterium xanthum</name>
    <dbReference type="NCBI Taxonomy" id="69322"/>
    <lineage>
        <taxon>Bacteria</taxon>
        <taxon>Pseudomonadati</taxon>
        <taxon>Bacteroidota</taxon>
        <taxon>Flavobacteriia</taxon>
        <taxon>Flavobacteriales</taxon>
        <taxon>Flavobacteriaceae</taxon>
        <taxon>Flavobacterium</taxon>
    </lineage>
</organism>
<proteinExistence type="predicted"/>
<dbReference type="STRING" id="69322.SAMN05443669_103042"/>
<dbReference type="RefSeq" id="WP_073354488.1">
    <property type="nucleotide sequence ID" value="NZ_FRBU01000030.1"/>
</dbReference>
<evidence type="ECO:0000313" key="1">
    <source>
        <dbReference type="EMBL" id="SHM32449.1"/>
    </source>
</evidence>
<name>A0A1M7HVL9_9FLAO</name>
<protein>
    <submittedName>
        <fullName evidence="1">Uncharacterized protein</fullName>
    </submittedName>
</protein>
<dbReference type="OrthoDB" id="9256141at2"/>
<gene>
    <name evidence="1" type="ORF">SAMN05443669_103042</name>
</gene>
<sequence>MSRLYSTEITRNTGLTQEASILSCNYSNAVNTFKGNSVLISDRIENQEFKHFLQLKDKWKSETLYYSSSSQIFNNSAYREIIALGSKTIPWIIRELKKTNDHWFYALKKISGENPINPDHYGIITKMKEDWIEWAQKNNY</sequence>
<evidence type="ECO:0000313" key="2">
    <source>
        <dbReference type="Proteomes" id="UP000184260"/>
    </source>
</evidence>